<name>A0ABT3SZM9_9GAMM</name>
<dbReference type="PANTHER" id="PTHR47199:SF2">
    <property type="entry name" value="PHOTOSYSTEM II STABILITY_ASSEMBLY FACTOR HCF136, CHLOROPLASTIC"/>
    <property type="match status" value="1"/>
</dbReference>
<evidence type="ECO:0000259" key="3">
    <source>
        <dbReference type="Pfam" id="PF14870"/>
    </source>
</evidence>
<evidence type="ECO:0000313" key="5">
    <source>
        <dbReference type="Proteomes" id="UP001143307"/>
    </source>
</evidence>
<dbReference type="InterPro" id="IPR028203">
    <property type="entry name" value="PSII_CF48-like_dom"/>
</dbReference>
<keyword evidence="2" id="KW-0604">Photosystem II</keyword>
<dbReference type="SUPFAM" id="SSF63829">
    <property type="entry name" value="Calcium-dependent phosphotriesterase"/>
    <property type="match status" value="1"/>
</dbReference>
<evidence type="ECO:0000256" key="2">
    <source>
        <dbReference type="ARBA" id="ARBA00023276"/>
    </source>
</evidence>
<dbReference type="SUPFAM" id="SSF110296">
    <property type="entry name" value="Oligoxyloglucan reducing end-specific cellobiohydrolase"/>
    <property type="match status" value="1"/>
</dbReference>
<protein>
    <submittedName>
        <fullName evidence="4">Glycosyl hydrolase</fullName>
    </submittedName>
</protein>
<keyword evidence="4" id="KW-0378">Hydrolase</keyword>
<organism evidence="4 5">
    <name type="scientific">Candidatus Seongchinamella marina</name>
    <dbReference type="NCBI Taxonomy" id="2518990"/>
    <lineage>
        <taxon>Bacteria</taxon>
        <taxon>Pseudomonadati</taxon>
        <taxon>Pseudomonadota</taxon>
        <taxon>Gammaproteobacteria</taxon>
        <taxon>Cellvibrionales</taxon>
        <taxon>Halieaceae</taxon>
        <taxon>Seongchinamella</taxon>
    </lineage>
</organism>
<keyword evidence="5" id="KW-1185">Reference proteome</keyword>
<dbReference type="InterPro" id="IPR015943">
    <property type="entry name" value="WD40/YVTN_repeat-like_dom_sf"/>
</dbReference>
<sequence length="410" mass="44460">MLVRPTKIIKERVLKLCFTTLSVARAVFVGAAALFAVWASAADEGESFHRFWPDNLFAVDFVSEQTGYIAGQGGTVLRTTDGGEQWDALYVGKNELIRRLDFVSDTEGWAIGHRGSIFHTSDAGLSWEIQFETPGTYLRDVAFVDKNHGWVVGHDATILHTADGGVSWKKQKMLGFTGRDLPRLHGVYAKDKNTAVIVGEFGTVVHTENGGELWLLTPSDIGVTWLAVSGQGGLIYTVGADGTAAYLALATDAQRKEIDRETAEVAVKKELKARKKAKRRKKEFVAKMVEALPRADIEYIVNPIDTGTEEHLFDLTALSDGSALVVGRSTVLKVSVNGAEPLSPAIDVPLGFVWMGGVSVAPSGTFWAVGIRGMVVKGDTTTLQFATAFNLASSDNITLISNQWTERNGQ</sequence>
<feature type="domain" description="Photosynthesis system II assembly factor Ycf48/Hcf136-like" evidence="3">
    <location>
        <begin position="137"/>
        <end position="214"/>
    </location>
</feature>
<gene>
    <name evidence="4" type="ORF">EYC87_17915</name>
</gene>
<dbReference type="PANTHER" id="PTHR47199">
    <property type="entry name" value="PHOTOSYSTEM II STABILITY/ASSEMBLY FACTOR HCF136, CHLOROPLASTIC"/>
    <property type="match status" value="1"/>
</dbReference>
<dbReference type="Gene3D" id="2.130.10.10">
    <property type="entry name" value="YVTN repeat-like/Quinoprotein amine dehydrogenase"/>
    <property type="match status" value="1"/>
</dbReference>
<dbReference type="EMBL" id="SHNP01000008">
    <property type="protein sequence ID" value="MCX2975460.1"/>
    <property type="molecule type" value="Genomic_DNA"/>
</dbReference>
<dbReference type="Proteomes" id="UP001143307">
    <property type="component" value="Unassembled WGS sequence"/>
</dbReference>
<accession>A0ABT3SZM9</accession>
<keyword evidence="1" id="KW-0602">Photosynthesis</keyword>
<dbReference type="GO" id="GO:0016787">
    <property type="term" value="F:hydrolase activity"/>
    <property type="evidence" value="ECO:0007669"/>
    <property type="project" value="UniProtKB-KW"/>
</dbReference>
<reference evidence="4" key="1">
    <citation type="submission" date="2019-02" db="EMBL/GenBank/DDBJ databases">
        <authorList>
            <person name="Li S.-H."/>
        </authorList>
    </citation>
    <scope>NUCLEOTIDE SEQUENCE</scope>
    <source>
        <strain evidence="4">IMCC8485</strain>
    </source>
</reference>
<dbReference type="Pfam" id="PF14870">
    <property type="entry name" value="PSII_BNR"/>
    <property type="match status" value="2"/>
</dbReference>
<comment type="caution">
    <text evidence="4">The sequence shown here is derived from an EMBL/GenBank/DDBJ whole genome shotgun (WGS) entry which is preliminary data.</text>
</comment>
<evidence type="ECO:0000256" key="1">
    <source>
        <dbReference type="ARBA" id="ARBA00022531"/>
    </source>
</evidence>
<feature type="domain" description="Photosynthesis system II assembly factor Ycf48/Hcf136-like" evidence="3">
    <location>
        <begin position="55"/>
        <end position="128"/>
    </location>
</feature>
<evidence type="ECO:0000313" key="4">
    <source>
        <dbReference type="EMBL" id="MCX2975460.1"/>
    </source>
</evidence>
<proteinExistence type="predicted"/>